<evidence type="ECO:0000313" key="2">
    <source>
        <dbReference type="EMBL" id="MBD2174630.1"/>
    </source>
</evidence>
<evidence type="ECO:0000313" key="3">
    <source>
        <dbReference type="Proteomes" id="UP000638897"/>
    </source>
</evidence>
<keyword evidence="1" id="KW-0472">Membrane</keyword>
<dbReference type="EMBL" id="JACJQC010000036">
    <property type="protein sequence ID" value="MBD2174630.1"/>
    <property type="molecule type" value="Genomic_DNA"/>
</dbReference>
<keyword evidence="3" id="KW-1185">Reference proteome</keyword>
<keyword evidence="1" id="KW-0812">Transmembrane</keyword>
<sequence>MSLIGTGETALREGFPFYLTLRVACFSIRGAFRRRLRFAVRGAFRREEYPKGNWQLGCLLSTQSLKSAELALK</sequence>
<reference evidence="2 3" key="1">
    <citation type="journal article" date="2020" name="ISME J.">
        <title>Comparative genomics reveals insights into cyanobacterial evolution and habitat adaptation.</title>
        <authorList>
            <person name="Chen M.Y."/>
            <person name="Teng W.K."/>
            <person name="Zhao L."/>
            <person name="Hu C.X."/>
            <person name="Zhou Y.K."/>
            <person name="Han B.P."/>
            <person name="Song L.R."/>
            <person name="Shu W.S."/>
        </authorList>
    </citation>
    <scope>NUCLEOTIDE SEQUENCE [LARGE SCALE GENOMIC DNA]</scope>
    <source>
        <strain evidence="2 3">FACHB-318</strain>
    </source>
</reference>
<gene>
    <name evidence="2" type="ORF">H6F81_26045</name>
</gene>
<evidence type="ECO:0000256" key="1">
    <source>
        <dbReference type="SAM" id="Phobius"/>
    </source>
</evidence>
<dbReference type="RefSeq" id="WP_126987323.1">
    <property type="nucleotide sequence ID" value="NZ_JACJQC010000036.1"/>
</dbReference>
<accession>A0ABR7ZPU3</accession>
<name>A0ABR7ZPU3_ANACY</name>
<organism evidence="2 3">
    <name type="scientific">Anabaena cylindrica FACHB-318</name>
    <dbReference type="NCBI Taxonomy" id="2692880"/>
    <lineage>
        <taxon>Bacteria</taxon>
        <taxon>Bacillati</taxon>
        <taxon>Cyanobacteriota</taxon>
        <taxon>Cyanophyceae</taxon>
        <taxon>Nostocales</taxon>
        <taxon>Nostocaceae</taxon>
        <taxon>Anabaena</taxon>
    </lineage>
</organism>
<comment type="caution">
    <text evidence="2">The sequence shown here is derived from an EMBL/GenBank/DDBJ whole genome shotgun (WGS) entry which is preliminary data.</text>
</comment>
<feature type="transmembrane region" description="Helical" evidence="1">
    <location>
        <begin position="15"/>
        <end position="32"/>
    </location>
</feature>
<protein>
    <submittedName>
        <fullName evidence="2">Uncharacterized protein</fullName>
    </submittedName>
</protein>
<dbReference type="Proteomes" id="UP000638897">
    <property type="component" value="Unassembled WGS sequence"/>
</dbReference>
<proteinExistence type="predicted"/>
<keyword evidence="1" id="KW-1133">Transmembrane helix</keyword>